<protein>
    <recommendedName>
        <fullName evidence="2">PIH1 domain-containing protein 1</fullName>
    </recommendedName>
</protein>
<evidence type="ECO:0000256" key="4">
    <source>
        <dbReference type="SAM" id="MobiDB-lite"/>
    </source>
</evidence>
<sequence>MSSSSPSPSFLGCKGAAAAAATTDRPGKVPRTRAATWSHRETLDFLSLWGEEGIQAQLNRCHRNADVYQWISERMAERGYSRDEDQCRTKGKDLKKSYKQAKLQEEEGGIARQRCRFFHELDAILGGGKAGMGRGGGGGRNGSIPKDPDGAGPWCQVVIKEESDPELDPDQELQEEEEEEEGYTWTQVSVTDGSDLDAPQCEPNAHPPSATASSSSSSFSSSQTVGGLVPPEDQYQHPHHPHHHHVPGGMVKEEEEEEEEDGRLQDDSLHRDGSHGGPYLYAQENAHGETPRGEILGSQVVEEAGRHCPELQAAANKATQKIQSSMPSQGESKPIRPLPGFCLKTRTVSGEKVFVNVCRSPHIPPPPDLSNEELACLIESEAASNFRIPMSLGEPHAEVDKSGNGCTAYDVSISTSFFNKMESNQFLKEFFITVALEGLSEKYKMDLSNQEWLILKNRKFMGSISEQTIRTKSKPVIQEVESSEVKEKTSNFRQSSVSKSSATVPEYVIVAEPSVSHPDHLVAKICLPKMTSMRSLDLDLGEDRIVLQGHPRLYHLDIFIPYSIVPEESKAQFHRETKILTVLMPVQRPLLLP</sequence>
<dbReference type="InterPro" id="IPR050734">
    <property type="entry name" value="PIH1/Kintoun_subfamily"/>
</dbReference>
<dbReference type="Proteomes" id="UP000826234">
    <property type="component" value="Unassembled WGS sequence"/>
</dbReference>
<dbReference type="Pfam" id="PF13837">
    <property type="entry name" value="Myb_DNA-bind_4"/>
    <property type="match status" value="1"/>
</dbReference>
<dbReference type="PANTHER" id="PTHR22997">
    <property type="entry name" value="PIH1 DOMAIN-CONTAINING PROTEIN 1"/>
    <property type="match status" value="1"/>
</dbReference>
<comment type="caution">
    <text evidence="8">The sequence shown here is derived from an EMBL/GenBank/DDBJ whole genome shotgun (WGS) entry which is preliminary data.</text>
</comment>
<dbReference type="EMBL" id="JAIPUX010000521">
    <property type="protein sequence ID" value="KAH0626532.1"/>
    <property type="molecule type" value="Genomic_DNA"/>
</dbReference>
<accession>A0ABQ7T9X5</accession>
<reference evidence="8 9" key="1">
    <citation type="journal article" date="2022" name="Gigascience">
        <title>A chromosome-level genome assembly and annotation of the desert horned lizard, Phrynosoma platyrhinos, provides insight into chromosomal rearrangements among reptiles.</title>
        <authorList>
            <person name="Koochekian N."/>
            <person name="Ascanio A."/>
            <person name="Farleigh K."/>
            <person name="Card D.C."/>
            <person name="Schield D.R."/>
            <person name="Castoe T.A."/>
            <person name="Jezkova T."/>
        </authorList>
    </citation>
    <scope>NUCLEOTIDE SEQUENCE [LARGE SCALE GENOMIC DNA]</scope>
    <source>
        <strain evidence="8">NK-2021</strain>
    </source>
</reference>
<evidence type="ECO:0000313" key="9">
    <source>
        <dbReference type="Proteomes" id="UP000826234"/>
    </source>
</evidence>
<feature type="domain" description="Myb/SANT-like DNA-binding" evidence="6">
    <location>
        <begin position="36"/>
        <end position="124"/>
    </location>
</feature>
<dbReference type="Gene3D" id="1.10.10.60">
    <property type="entry name" value="Homeodomain-like"/>
    <property type="match status" value="1"/>
</dbReference>
<dbReference type="InterPro" id="IPR044822">
    <property type="entry name" value="Myb_DNA-bind_4"/>
</dbReference>
<comment type="function">
    <text evidence="3">Involved in the assembly of C/D box small nucleolar ribonucleoprotein (snoRNP) particles. Recruits the SWI/SNF complex to the core promoter of rRNA genes and enhances pre-rRNA transcription. Mediates interaction of TELO2 with the R2TP complex which is necessary for the stability of MTOR and SMG1. Positively regulates the assembly and activity of the mTORC1 complex.</text>
</comment>
<feature type="compositionally biased region" description="Low complexity" evidence="4">
    <location>
        <begin position="213"/>
        <end position="222"/>
    </location>
</feature>
<evidence type="ECO:0000256" key="1">
    <source>
        <dbReference type="ARBA" id="ARBA00008511"/>
    </source>
</evidence>
<dbReference type="Pfam" id="PF18201">
    <property type="entry name" value="PIH1_CS"/>
    <property type="match status" value="1"/>
</dbReference>
<feature type="compositionally biased region" description="Gly residues" evidence="4">
    <location>
        <begin position="129"/>
        <end position="141"/>
    </location>
</feature>
<organism evidence="8 9">
    <name type="scientific">Phrynosoma platyrhinos</name>
    <name type="common">Desert horned lizard</name>
    <dbReference type="NCBI Taxonomy" id="52577"/>
    <lineage>
        <taxon>Eukaryota</taxon>
        <taxon>Metazoa</taxon>
        <taxon>Chordata</taxon>
        <taxon>Craniata</taxon>
        <taxon>Vertebrata</taxon>
        <taxon>Euteleostomi</taxon>
        <taxon>Lepidosauria</taxon>
        <taxon>Squamata</taxon>
        <taxon>Bifurcata</taxon>
        <taxon>Unidentata</taxon>
        <taxon>Episquamata</taxon>
        <taxon>Toxicofera</taxon>
        <taxon>Iguania</taxon>
        <taxon>Phrynosomatidae</taxon>
        <taxon>Phrynosomatinae</taxon>
        <taxon>Phrynosoma</taxon>
    </lineage>
</organism>
<evidence type="ECO:0000259" key="6">
    <source>
        <dbReference type="Pfam" id="PF13837"/>
    </source>
</evidence>
<dbReference type="Pfam" id="PF08190">
    <property type="entry name" value="PIH1"/>
    <property type="match status" value="1"/>
</dbReference>
<feature type="compositionally biased region" description="Basic and acidic residues" evidence="4">
    <location>
        <begin position="262"/>
        <end position="274"/>
    </location>
</feature>
<feature type="region of interest" description="Disordered" evidence="4">
    <location>
        <begin position="1"/>
        <end position="32"/>
    </location>
</feature>
<evidence type="ECO:0000259" key="7">
    <source>
        <dbReference type="Pfam" id="PF18201"/>
    </source>
</evidence>
<evidence type="ECO:0000256" key="3">
    <source>
        <dbReference type="ARBA" id="ARBA00046233"/>
    </source>
</evidence>
<feature type="compositionally biased region" description="Basic residues" evidence="4">
    <location>
        <begin position="237"/>
        <end position="246"/>
    </location>
</feature>
<evidence type="ECO:0000259" key="5">
    <source>
        <dbReference type="Pfam" id="PF08190"/>
    </source>
</evidence>
<dbReference type="PANTHER" id="PTHR22997:SF0">
    <property type="entry name" value="PIH1 DOMAIN-CONTAINING PROTEIN 1"/>
    <property type="match status" value="1"/>
</dbReference>
<name>A0ABQ7T9X5_PHRPL</name>
<proteinExistence type="inferred from homology"/>
<feature type="domain" description="PIH1D1/2/3 CS-like" evidence="7">
    <location>
        <begin position="514"/>
        <end position="587"/>
    </location>
</feature>
<keyword evidence="9" id="KW-1185">Reference proteome</keyword>
<feature type="region of interest" description="Disordered" evidence="4">
    <location>
        <begin position="129"/>
        <end position="291"/>
    </location>
</feature>
<evidence type="ECO:0000313" key="8">
    <source>
        <dbReference type="EMBL" id="KAH0626532.1"/>
    </source>
</evidence>
<evidence type="ECO:0000256" key="2">
    <source>
        <dbReference type="ARBA" id="ARBA00040540"/>
    </source>
</evidence>
<dbReference type="InterPro" id="IPR041442">
    <property type="entry name" value="PIH1D1/2/3_CS-like"/>
</dbReference>
<feature type="compositionally biased region" description="Acidic residues" evidence="4">
    <location>
        <begin position="163"/>
        <end position="182"/>
    </location>
</feature>
<dbReference type="InterPro" id="IPR012981">
    <property type="entry name" value="PIH1_N"/>
</dbReference>
<feature type="domain" description="PIH1 N-terminal" evidence="5">
    <location>
        <begin position="319"/>
        <end position="475"/>
    </location>
</feature>
<gene>
    <name evidence="8" type="ORF">JD844_001571</name>
</gene>
<comment type="similarity">
    <text evidence="1">Belongs to the PIH1 family.</text>
</comment>